<feature type="domain" description="SCP2" evidence="1">
    <location>
        <begin position="25"/>
        <end position="118"/>
    </location>
</feature>
<dbReference type="AlphaFoldDB" id="Q47N99"/>
<proteinExistence type="predicted"/>
<organism evidence="2">
    <name type="scientific">Thermobifida fusca (strain YX)</name>
    <dbReference type="NCBI Taxonomy" id="269800"/>
    <lineage>
        <taxon>Bacteria</taxon>
        <taxon>Bacillati</taxon>
        <taxon>Actinomycetota</taxon>
        <taxon>Actinomycetes</taxon>
        <taxon>Streptosporangiales</taxon>
        <taxon>Nocardiopsidaceae</taxon>
        <taxon>Thermobifida</taxon>
    </lineage>
</organism>
<reference evidence="2" key="1">
    <citation type="submission" date="2005-07" db="EMBL/GenBank/DDBJ databases">
        <title>Complete sequence of Thermobifida fusca YX.</title>
        <authorList>
            <consortium name="US DOE Joint Genome Institute"/>
            <person name="Copeland A."/>
            <person name="Lucas S."/>
            <person name="Lapidus A."/>
            <person name="Barry K."/>
            <person name="Detter J.C."/>
            <person name="Glavina T."/>
            <person name="Hammon N."/>
            <person name="Israni S."/>
            <person name="Pitluck S."/>
            <person name="Di Bartolo G."/>
            <person name="Chain P."/>
            <person name="Schmutz J."/>
            <person name="Larimer F."/>
            <person name="Land M."/>
            <person name="Lykidis A."/>
            <person name="Richardson P."/>
        </authorList>
    </citation>
    <scope>NUCLEOTIDE SEQUENCE</scope>
    <source>
        <strain evidence="2">YX</strain>
    </source>
</reference>
<dbReference type="KEGG" id="tfu:Tfu_2037"/>
<dbReference type="InterPro" id="IPR036527">
    <property type="entry name" value="SCP2_sterol-bd_dom_sf"/>
</dbReference>
<name>Q47N99_THEFY</name>
<dbReference type="STRING" id="269800.Tfu_2037"/>
<dbReference type="HOGENOM" id="CLU_169722_0_0_11"/>
<gene>
    <name evidence="2" type="ordered locus">Tfu_2037</name>
</gene>
<dbReference type="Gene3D" id="3.30.1050.10">
    <property type="entry name" value="SCP2 sterol-binding domain"/>
    <property type="match status" value="1"/>
</dbReference>
<evidence type="ECO:0000313" key="2">
    <source>
        <dbReference type="EMBL" id="AAZ56070.1"/>
    </source>
</evidence>
<dbReference type="SUPFAM" id="SSF55718">
    <property type="entry name" value="SCP-like"/>
    <property type="match status" value="1"/>
</dbReference>
<sequence>MKGMATLNECRSALDLVSARITQFDEAQRRAHIVERTISLTISDLDSVFDMRLTPHGLVDITPRPSTAAGNRAQVRITISSDDLVALAEDRLDYAKALFTGRVKVKASLSDMARLRKLL</sequence>
<dbReference type="InterPro" id="IPR003033">
    <property type="entry name" value="SCP2_sterol-bd_dom"/>
</dbReference>
<dbReference type="Pfam" id="PF02036">
    <property type="entry name" value="SCP2"/>
    <property type="match status" value="1"/>
</dbReference>
<dbReference type="eggNOG" id="COG3255">
    <property type="taxonomic scope" value="Bacteria"/>
</dbReference>
<protein>
    <recommendedName>
        <fullName evidence="1">SCP2 domain-containing protein</fullName>
    </recommendedName>
</protein>
<dbReference type="EMBL" id="CP000088">
    <property type="protein sequence ID" value="AAZ56070.1"/>
    <property type="molecule type" value="Genomic_DNA"/>
</dbReference>
<accession>Q47N99</accession>
<evidence type="ECO:0000259" key="1">
    <source>
        <dbReference type="Pfam" id="PF02036"/>
    </source>
</evidence>